<dbReference type="Proteomes" id="UP001183222">
    <property type="component" value="Unassembled WGS sequence"/>
</dbReference>
<dbReference type="EC" id="1.1.1.-" evidence="3"/>
<evidence type="ECO:0000313" key="4">
    <source>
        <dbReference type="Proteomes" id="UP001183222"/>
    </source>
</evidence>
<accession>A0ABU2K8V3</accession>
<dbReference type="NCBIfam" id="NF009384">
    <property type="entry name" value="PRK12743.1"/>
    <property type="match status" value="1"/>
</dbReference>
<evidence type="ECO:0000256" key="2">
    <source>
        <dbReference type="SAM" id="MobiDB-lite"/>
    </source>
</evidence>
<evidence type="ECO:0000256" key="1">
    <source>
        <dbReference type="ARBA" id="ARBA00006484"/>
    </source>
</evidence>
<dbReference type="InterPro" id="IPR020904">
    <property type="entry name" value="Sc_DH/Rdtase_CS"/>
</dbReference>
<dbReference type="InterPro" id="IPR002347">
    <property type="entry name" value="SDR_fam"/>
</dbReference>
<proteinExistence type="inferred from homology"/>
<evidence type="ECO:0000313" key="3">
    <source>
        <dbReference type="EMBL" id="MDT0276573.1"/>
    </source>
</evidence>
<keyword evidence="4" id="KW-1185">Reference proteome</keyword>
<gene>
    <name evidence="3" type="ORF">RM425_11745</name>
</gene>
<dbReference type="PRINTS" id="PR00081">
    <property type="entry name" value="GDHRDH"/>
</dbReference>
<dbReference type="RefSeq" id="WP_311345390.1">
    <property type="nucleotide sequence ID" value="NZ_JAVREI010000007.1"/>
</dbReference>
<dbReference type="PANTHER" id="PTHR42879:SF2">
    <property type="entry name" value="3-OXOACYL-[ACYL-CARRIER-PROTEIN] REDUCTASE FABG"/>
    <property type="match status" value="1"/>
</dbReference>
<reference evidence="4" key="1">
    <citation type="submission" date="2023-07" db="EMBL/GenBank/DDBJ databases">
        <title>30 novel species of actinomycetes from the DSMZ collection.</title>
        <authorList>
            <person name="Nouioui I."/>
        </authorList>
    </citation>
    <scope>NUCLEOTIDE SEQUENCE [LARGE SCALE GENOMIC DNA]</scope>
    <source>
        <strain evidence="4">DSM 46792</strain>
    </source>
</reference>
<sequence length="269" mass="27818">MGDNPRIAIITGSESGIGRATAVALAEQGCDIGITWYREQADAEATAEQVRALGRRAEVRHLDLTRLPGAADVVDDLAEALGGVDVLVNDAGTGHRTPLLELDLDTWREVLATDLDGAFLCLQRAARRMVAAGRGGRIVNITSVHEHAPRVGAAAYCAAKGGLGLLTKVAALELAEHGITVNAVAPGEIATAMTGQEDEDPTAPGHDRPGVPLGRPGDAREVAAVVAFLVSPAAGYVTGASWAVDGGMLEMGPMAGSHLETGRWRAVET</sequence>
<organism evidence="3 4">
    <name type="scientific">Blastococcus goldschmidtiae</name>
    <dbReference type="NCBI Taxonomy" id="3075546"/>
    <lineage>
        <taxon>Bacteria</taxon>
        <taxon>Bacillati</taxon>
        <taxon>Actinomycetota</taxon>
        <taxon>Actinomycetes</taxon>
        <taxon>Geodermatophilales</taxon>
        <taxon>Geodermatophilaceae</taxon>
        <taxon>Blastococcus</taxon>
    </lineage>
</organism>
<dbReference type="EMBL" id="JAVREI010000007">
    <property type="protein sequence ID" value="MDT0276573.1"/>
    <property type="molecule type" value="Genomic_DNA"/>
</dbReference>
<keyword evidence="3" id="KW-0560">Oxidoreductase</keyword>
<name>A0ABU2K8V3_9ACTN</name>
<dbReference type="Pfam" id="PF13561">
    <property type="entry name" value="adh_short_C2"/>
    <property type="match status" value="1"/>
</dbReference>
<protein>
    <submittedName>
        <fullName evidence="3">SDR family oxidoreductase</fullName>
        <ecNumber evidence="3">1.1.1.-</ecNumber>
    </submittedName>
</protein>
<dbReference type="Gene3D" id="3.40.50.720">
    <property type="entry name" value="NAD(P)-binding Rossmann-like Domain"/>
    <property type="match status" value="1"/>
</dbReference>
<comment type="similarity">
    <text evidence="1">Belongs to the short-chain dehydrogenases/reductases (SDR) family.</text>
</comment>
<dbReference type="PANTHER" id="PTHR42879">
    <property type="entry name" value="3-OXOACYL-(ACYL-CARRIER-PROTEIN) REDUCTASE"/>
    <property type="match status" value="1"/>
</dbReference>
<dbReference type="InterPro" id="IPR050259">
    <property type="entry name" value="SDR"/>
</dbReference>
<dbReference type="SUPFAM" id="SSF51735">
    <property type="entry name" value="NAD(P)-binding Rossmann-fold domains"/>
    <property type="match status" value="1"/>
</dbReference>
<dbReference type="GO" id="GO:0016491">
    <property type="term" value="F:oxidoreductase activity"/>
    <property type="evidence" value="ECO:0007669"/>
    <property type="project" value="UniProtKB-KW"/>
</dbReference>
<dbReference type="PRINTS" id="PR00080">
    <property type="entry name" value="SDRFAMILY"/>
</dbReference>
<dbReference type="InterPro" id="IPR036291">
    <property type="entry name" value="NAD(P)-bd_dom_sf"/>
</dbReference>
<dbReference type="PROSITE" id="PS00061">
    <property type="entry name" value="ADH_SHORT"/>
    <property type="match status" value="1"/>
</dbReference>
<comment type="caution">
    <text evidence="3">The sequence shown here is derived from an EMBL/GenBank/DDBJ whole genome shotgun (WGS) entry which is preliminary data.</text>
</comment>
<feature type="region of interest" description="Disordered" evidence="2">
    <location>
        <begin position="195"/>
        <end position="216"/>
    </location>
</feature>